<evidence type="ECO:0000313" key="5">
    <source>
        <dbReference type="EMBL" id="MFG6489361.1"/>
    </source>
</evidence>
<dbReference type="SUPFAM" id="SSF52151">
    <property type="entry name" value="FabD/lysophospholipase-like"/>
    <property type="match status" value="1"/>
</dbReference>
<feature type="signal peptide" evidence="3">
    <location>
        <begin position="1"/>
        <end position="19"/>
    </location>
</feature>
<keyword evidence="2" id="KW-0442">Lipid degradation</keyword>
<evidence type="ECO:0000256" key="1">
    <source>
        <dbReference type="ARBA" id="ARBA00023098"/>
    </source>
</evidence>
<organism evidence="5 6">
    <name type="scientific">Pelomonas candidula</name>
    <dbReference type="NCBI Taxonomy" id="3299025"/>
    <lineage>
        <taxon>Bacteria</taxon>
        <taxon>Pseudomonadati</taxon>
        <taxon>Pseudomonadota</taxon>
        <taxon>Betaproteobacteria</taxon>
        <taxon>Burkholderiales</taxon>
        <taxon>Sphaerotilaceae</taxon>
        <taxon>Roseateles</taxon>
    </lineage>
</organism>
<dbReference type="Pfam" id="PF01734">
    <property type="entry name" value="Patatin"/>
    <property type="match status" value="1"/>
</dbReference>
<evidence type="ECO:0000256" key="2">
    <source>
        <dbReference type="PROSITE-ProRule" id="PRU01161"/>
    </source>
</evidence>
<feature type="domain" description="PNPLA" evidence="4">
    <location>
        <begin position="49"/>
        <end position="290"/>
    </location>
</feature>
<dbReference type="PANTHER" id="PTHR10728:SF40">
    <property type="entry name" value="PATATIN FAMILY PROTEIN"/>
    <property type="match status" value="1"/>
</dbReference>
<sequence length="461" mass="50460">MRALLLLLTCLALAACASAPMNPPRNKPAAAQTLQRAPRPVESDTFVALSFSGGGLRAAAFSYGVLEGLREMPSRRGHTLLDDVSFITSVSGGSLTAAYFGLHGVDGLREFRDKVLLRDGEAGLRFSLFNPNNLRRLFAGGLNDRSDFNDWLEKDVFKGATFADMFKRPQPVVWINASNVQYRLAFPFHERTFDALCSDLASYPVSEAVAASMAVPLFFAPVVVERFPGQCDLKLPPGLNVRRGDEGDDQHRLRVALARLFRDNLDPKTGRYLKLVDGGLTDNLGLVAILQSRVLLNTPYGPIPEQDATTMRRLLFIVVDAGQGPSADWAREVAGPSGVDIAAGAVDTAIESTMRMSYASFLPMVRNWERDLVTYRCSLPDERKAALVAQNPDWRCEDIKFSVTQVSFGDLPEAEEQVLNGIPTRLKLPAEQIDQLIAAGRKAASADSVVKRFSATVQRGE</sequence>
<keyword evidence="3" id="KW-0732">Signal</keyword>
<dbReference type="PROSITE" id="PS51635">
    <property type="entry name" value="PNPLA"/>
    <property type="match status" value="1"/>
</dbReference>
<comment type="caution">
    <text evidence="2">Lacks conserved residue(s) required for the propagation of feature annotation.</text>
</comment>
<comment type="caution">
    <text evidence="5">The sequence shown here is derived from an EMBL/GenBank/DDBJ whole genome shotgun (WGS) entry which is preliminary data.</text>
</comment>
<dbReference type="PANTHER" id="PTHR10728">
    <property type="entry name" value="CYTOSOLIC PHOSPHOLIPASE A2"/>
    <property type="match status" value="1"/>
</dbReference>
<reference evidence="5 6" key="1">
    <citation type="submission" date="2024-08" db="EMBL/GenBank/DDBJ databases">
        <authorList>
            <person name="Lu H."/>
        </authorList>
    </citation>
    <scope>NUCLEOTIDE SEQUENCE [LARGE SCALE GENOMIC DNA]</scope>
    <source>
        <strain evidence="5 6">BYS78W</strain>
    </source>
</reference>
<dbReference type="Proteomes" id="UP001606134">
    <property type="component" value="Unassembled WGS sequence"/>
</dbReference>
<protein>
    <submittedName>
        <fullName evidence="5">Patatin-like phospholipase family protein</fullName>
    </submittedName>
</protein>
<evidence type="ECO:0000259" key="4">
    <source>
        <dbReference type="PROSITE" id="PS51635"/>
    </source>
</evidence>
<feature type="active site" description="Nucleophile" evidence="2">
    <location>
        <position position="91"/>
    </location>
</feature>
<evidence type="ECO:0000313" key="6">
    <source>
        <dbReference type="Proteomes" id="UP001606134"/>
    </source>
</evidence>
<dbReference type="Gene3D" id="3.40.1090.10">
    <property type="entry name" value="Cytosolic phospholipase A2 catalytic domain"/>
    <property type="match status" value="1"/>
</dbReference>
<dbReference type="RefSeq" id="WP_394415755.1">
    <property type="nucleotide sequence ID" value="NZ_JBIGIC010000012.1"/>
</dbReference>
<feature type="short sequence motif" description="DGA/G" evidence="2">
    <location>
        <begin position="277"/>
        <end position="279"/>
    </location>
</feature>
<keyword evidence="1 2" id="KW-0443">Lipid metabolism</keyword>
<evidence type="ECO:0000256" key="3">
    <source>
        <dbReference type="SAM" id="SignalP"/>
    </source>
</evidence>
<dbReference type="EMBL" id="JBIGIC010000012">
    <property type="protein sequence ID" value="MFG6489361.1"/>
    <property type="molecule type" value="Genomic_DNA"/>
</dbReference>
<dbReference type="PROSITE" id="PS51257">
    <property type="entry name" value="PROKAR_LIPOPROTEIN"/>
    <property type="match status" value="1"/>
</dbReference>
<proteinExistence type="predicted"/>
<accession>A0ABW7HI10</accession>
<keyword evidence="2" id="KW-0378">Hydrolase</keyword>
<keyword evidence="6" id="KW-1185">Reference proteome</keyword>
<dbReference type="InterPro" id="IPR002641">
    <property type="entry name" value="PNPLA_dom"/>
</dbReference>
<dbReference type="InterPro" id="IPR016035">
    <property type="entry name" value="Acyl_Trfase/lysoPLipase"/>
</dbReference>
<feature type="active site" description="Proton acceptor" evidence="2">
    <location>
        <position position="277"/>
    </location>
</feature>
<gene>
    <name evidence="5" type="ORF">ACG04R_21940</name>
</gene>
<feature type="chain" id="PRO_5046913595" evidence="3">
    <location>
        <begin position="20"/>
        <end position="461"/>
    </location>
</feature>
<name>A0ABW7HI10_9BURK</name>